<proteinExistence type="inferred from homology"/>
<comment type="caution">
    <text evidence="8">The sequence shown here is derived from an EMBL/GenBank/DDBJ whole genome shotgun (WGS) entry which is preliminary data.</text>
</comment>
<feature type="transmembrane region" description="Helical" evidence="7">
    <location>
        <begin position="223"/>
        <end position="241"/>
    </location>
</feature>
<evidence type="ECO:0000256" key="2">
    <source>
        <dbReference type="ARBA" id="ARBA00022475"/>
    </source>
</evidence>
<dbReference type="EC" id="2.5.1.145" evidence="7"/>
<keyword evidence="6 7" id="KW-0472">Membrane</keyword>
<dbReference type="GO" id="GO:0042158">
    <property type="term" value="P:lipoprotein biosynthetic process"/>
    <property type="evidence" value="ECO:0007669"/>
    <property type="project" value="UniProtKB-UniRule"/>
</dbReference>
<name>A0A399QWZ4_9PROT</name>
<dbReference type="GO" id="GO:0005886">
    <property type="term" value="C:plasma membrane"/>
    <property type="evidence" value="ECO:0007669"/>
    <property type="project" value="UniProtKB-SubCell"/>
</dbReference>
<evidence type="ECO:0000256" key="4">
    <source>
        <dbReference type="ARBA" id="ARBA00022692"/>
    </source>
</evidence>
<dbReference type="RefSeq" id="WP_119378637.1">
    <property type="nucleotide sequence ID" value="NZ_QWGB01000005.1"/>
</dbReference>
<dbReference type="Proteomes" id="UP000265431">
    <property type="component" value="Unassembled WGS sequence"/>
</dbReference>
<evidence type="ECO:0000256" key="1">
    <source>
        <dbReference type="ARBA" id="ARBA00007150"/>
    </source>
</evidence>
<feature type="transmembrane region" description="Helical" evidence="7">
    <location>
        <begin position="28"/>
        <end position="48"/>
    </location>
</feature>
<feature type="transmembrane region" description="Helical" evidence="7">
    <location>
        <begin position="285"/>
        <end position="305"/>
    </location>
</feature>
<dbReference type="HAMAP" id="MF_01147">
    <property type="entry name" value="Lgt"/>
    <property type="match status" value="1"/>
</dbReference>
<feature type="binding site" evidence="7">
    <location>
        <position position="155"/>
    </location>
    <ligand>
        <name>a 1,2-diacyl-sn-glycero-3-phospho-(1'-sn-glycerol)</name>
        <dbReference type="ChEBI" id="CHEBI:64716"/>
    </ligand>
</feature>
<sequence>MHALYTAALSFPEFNPALVEIGSFPIRWYALAYIAGLIIGWRYAVMLVKRERLWGGTSPATPDDVDDILFYVTLGVILGGRIGYILFYQLPFQFETVQRDPWSLLRIWEGGMSFHGGLLGVAIAILVSARMRGVKLLPLADIAGAVAPIGIFFGRCANFINAELYGRHTDASVGMVFPEANTGGTPSAYDWQSNEWIYCRDQNPAFRLCEPEMPRHPSQLYEAFLEGLLPFAVISFLIWKFGLLKRRGLAAGIFLLFYAAGRTVSEQFREPDSFTMGVLPDFITMGQLLSLPMWIGGAYLVWHGLSKPPAGAARA</sequence>
<dbReference type="PANTHER" id="PTHR30589">
    <property type="entry name" value="PROLIPOPROTEIN DIACYLGLYCERYL TRANSFERASE"/>
    <property type="match status" value="1"/>
</dbReference>
<keyword evidence="8" id="KW-0449">Lipoprotein</keyword>
<dbReference type="AlphaFoldDB" id="A0A399QWZ4"/>
<dbReference type="EMBL" id="QWGB01000005">
    <property type="protein sequence ID" value="RIJ23448.1"/>
    <property type="molecule type" value="Genomic_DNA"/>
</dbReference>
<dbReference type="PANTHER" id="PTHR30589:SF0">
    <property type="entry name" value="PHOSPHATIDYLGLYCEROL--PROLIPOPROTEIN DIACYLGLYCERYL TRANSFERASE"/>
    <property type="match status" value="1"/>
</dbReference>
<comment type="subcellular location">
    <subcellularLocation>
        <location evidence="7">Cell membrane</location>
        <topology evidence="7">Multi-pass membrane protein</topology>
    </subcellularLocation>
</comment>
<keyword evidence="4 7" id="KW-0812">Transmembrane</keyword>
<evidence type="ECO:0000256" key="6">
    <source>
        <dbReference type="ARBA" id="ARBA00023136"/>
    </source>
</evidence>
<feature type="transmembrane region" description="Helical" evidence="7">
    <location>
        <begin position="107"/>
        <end position="127"/>
    </location>
</feature>
<dbReference type="PROSITE" id="PS01311">
    <property type="entry name" value="LGT"/>
    <property type="match status" value="1"/>
</dbReference>
<reference evidence="8 9" key="1">
    <citation type="submission" date="2018-08" db="EMBL/GenBank/DDBJ databases">
        <title>Henriciella mobilis sp. nov., isolated from seawater.</title>
        <authorList>
            <person name="Cheng H."/>
            <person name="Wu Y.-H."/>
            <person name="Xu X.-W."/>
            <person name="Guo L.-L."/>
        </authorList>
    </citation>
    <scope>NUCLEOTIDE SEQUENCE [LARGE SCALE GENOMIC DNA]</scope>
    <source>
        <strain evidence="8 9">CCUG66934</strain>
    </source>
</reference>
<feature type="transmembrane region" description="Helical" evidence="7">
    <location>
        <begin position="139"/>
        <end position="160"/>
    </location>
</feature>
<evidence type="ECO:0000313" key="9">
    <source>
        <dbReference type="Proteomes" id="UP000265431"/>
    </source>
</evidence>
<keyword evidence="5 7" id="KW-1133">Transmembrane helix</keyword>
<dbReference type="NCBIfam" id="TIGR00544">
    <property type="entry name" value="lgt"/>
    <property type="match status" value="1"/>
</dbReference>
<dbReference type="InterPro" id="IPR001640">
    <property type="entry name" value="Lgt"/>
</dbReference>
<evidence type="ECO:0000256" key="5">
    <source>
        <dbReference type="ARBA" id="ARBA00022989"/>
    </source>
</evidence>
<keyword evidence="2 7" id="KW-1003">Cell membrane</keyword>
<dbReference type="Pfam" id="PF01790">
    <property type="entry name" value="LGT"/>
    <property type="match status" value="1"/>
</dbReference>
<accession>A0A399QWZ4</accession>
<feature type="transmembrane region" description="Helical" evidence="7">
    <location>
        <begin position="248"/>
        <end position="265"/>
    </location>
</feature>
<comment type="function">
    <text evidence="7">Catalyzes the transfer of the diacylglyceryl group from phosphatidylglycerol to the sulfhydryl group of the N-terminal cysteine of a prolipoprotein, the first step in the formation of mature lipoproteins.</text>
</comment>
<evidence type="ECO:0000256" key="7">
    <source>
        <dbReference type="HAMAP-Rule" id="MF_01147"/>
    </source>
</evidence>
<keyword evidence="3 7" id="KW-0808">Transferase</keyword>
<evidence type="ECO:0000313" key="8">
    <source>
        <dbReference type="EMBL" id="RIJ23448.1"/>
    </source>
</evidence>
<gene>
    <name evidence="7" type="primary">lgt</name>
    <name evidence="8" type="ORF">D1224_04065</name>
</gene>
<evidence type="ECO:0000256" key="3">
    <source>
        <dbReference type="ARBA" id="ARBA00022679"/>
    </source>
</evidence>
<comment type="similarity">
    <text evidence="1 7">Belongs to the Lgt family.</text>
</comment>
<protein>
    <recommendedName>
        <fullName evidence="7">Phosphatidylglycerol--prolipoprotein diacylglyceryl transferase</fullName>
        <ecNumber evidence="7">2.5.1.145</ecNumber>
    </recommendedName>
</protein>
<comment type="catalytic activity">
    <reaction evidence="7">
        <text>L-cysteinyl-[prolipoprotein] + a 1,2-diacyl-sn-glycero-3-phospho-(1'-sn-glycerol) = an S-1,2-diacyl-sn-glyceryl-L-cysteinyl-[prolipoprotein] + sn-glycerol 1-phosphate + H(+)</text>
        <dbReference type="Rhea" id="RHEA:56712"/>
        <dbReference type="Rhea" id="RHEA-COMP:14679"/>
        <dbReference type="Rhea" id="RHEA-COMP:14680"/>
        <dbReference type="ChEBI" id="CHEBI:15378"/>
        <dbReference type="ChEBI" id="CHEBI:29950"/>
        <dbReference type="ChEBI" id="CHEBI:57685"/>
        <dbReference type="ChEBI" id="CHEBI:64716"/>
        <dbReference type="ChEBI" id="CHEBI:140658"/>
        <dbReference type="EC" id="2.5.1.145"/>
    </reaction>
</comment>
<keyword evidence="9" id="KW-1185">Reference proteome</keyword>
<dbReference type="OrthoDB" id="871140at2"/>
<organism evidence="8 9">
    <name type="scientific">Henriciella barbarensis</name>
    <dbReference type="NCBI Taxonomy" id="86342"/>
    <lineage>
        <taxon>Bacteria</taxon>
        <taxon>Pseudomonadati</taxon>
        <taxon>Pseudomonadota</taxon>
        <taxon>Alphaproteobacteria</taxon>
        <taxon>Hyphomonadales</taxon>
        <taxon>Hyphomonadaceae</taxon>
        <taxon>Henriciella</taxon>
    </lineage>
</organism>
<dbReference type="GO" id="GO:0008961">
    <property type="term" value="F:phosphatidylglycerol-prolipoprotein diacylglyceryl transferase activity"/>
    <property type="evidence" value="ECO:0007669"/>
    <property type="project" value="UniProtKB-UniRule"/>
</dbReference>
<dbReference type="UniPathway" id="UPA00664"/>
<feature type="transmembrane region" description="Helical" evidence="7">
    <location>
        <begin position="68"/>
        <end position="87"/>
    </location>
</feature>
<comment type="pathway">
    <text evidence="7">Protein modification; lipoprotein biosynthesis (diacylglyceryl transfer).</text>
</comment>